<name>A0ACA9Q651_9GLOM</name>
<organism evidence="1 2">
    <name type="scientific">Acaulospora colombiana</name>
    <dbReference type="NCBI Taxonomy" id="27376"/>
    <lineage>
        <taxon>Eukaryota</taxon>
        <taxon>Fungi</taxon>
        <taxon>Fungi incertae sedis</taxon>
        <taxon>Mucoromycota</taxon>
        <taxon>Glomeromycotina</taxon>
        <taxon>Glomeromycetes</taxon>
        <taxon>Diversisporales</taxon>
        <taxon>Acaulosporaceae</taxon>
        <taxon>Acaulospora</taxon>
    </lineage>
</organism>
<dbReference type="Proteomes" id="UP000789525">
    <property type="component" value="Unassembled WGS sequence"/>
</dbReference>
<feature type="non-terminal residue" evidence="1">
    <location>
        <position position="112"/>
    </location>
</feature>
<evidence type="ECO:0000313" key="2">
    <source>
        <dbReference type="Proteomes" id="UP000789525"/>
    </source>
</evidence>
<proteinExistence type="predicted"/>
<feature type="non-terminal residue" evidence="1">
    <location>
        <position position="1"/>
    </location>
</feature>
<protein>
    <submittedName>
        <fullName evidence="1">15506_t:CDS:1</fullName>
    </submittedName>
</protein>
<dbReference type="EMBL" id="CAJVPT010046017">
    <property type="protein sequence ID" value="CAG8737279.1"/>
    <property type="molecule type" value="Genomic_DNA"/>
</dbReference>
<gene>
    <name evidence="1" type="ORF">ACOLOM_LOCUS11974</name>
</gene>
<comment type="caution">
    <text evidence="1">The sequence shown here is derived from an EMBL/GenBank/DDBJ whole genome shotgun (WGS) entry which is preliminary data.</text>
</comment>
<evidence type="ECO:0000313" key="1">
    <source>
        <dbReference type="EMBL" id="CAG8737279.1"/>
    </source>
</evidence>
<keyword evidence="2" id="KW-1185">Reference proteome</keyword>
<accession>A0ACA9Q651</accession>
<sequence>LLWEISSHKIPFGDIDNPIKVAEKVIKGERPGPFSVDTPPQYNDLVEKAWHENPRKRLAIGDVRNQIKKTMKRGRAISTRSDASSSITSYVSDDIKNVPLNNSPLQKSAEHG</sequence>
<reference evidence="1" key="1">
    <citation type="submission" date="2021-06" db="EMBL/GenBank/DDBJ databases">
        <authorList>
            <person name="Kallberg Y."/>
            <person name="Tangrot J."/>
            <person name="Rosling A."/>
        </authorList>
    </citation>
    <scope>NUCLEOTIDE SEQUENCE</scope>
    <source>
        <strain evidence="1">CL356</strain>
    </source>
</reference>